<evidence type="ECO:0000256" key="2">
    <source>
        <dbReference type="ARBA" id="ARBA00023043"/>
    </source>
</evidence>
<gene>
    <name evidence="5" type="ORF">TKK_010411</name>
</gene>
<evidence type="ECO:0000256" key="1">
    <source>
        <dbReference type="ARBA" id="ARBA00022737"/>
    </source>
</evidence>
<dbReference type="EMBL" id="JBJJXI010000080">
    <property type="protein sequence ID" value="KAL3395600.1"/>
    <property type="molecule type" value="Genomic_DNA"/>
</dbReference>
<keyword evidence="6" id="KW-1185">Reference proteome</keyword>
<dbReference type="Proteomes" id="UP001627154">
    <property type="component" value="Unassembled WGS sequence"/>
</dbReference>
<dbReference type="PROSITE" id="PS50088">
    <property type="entry name" value="ANK_REPEAT"/>
    <property type="match status" value="2"/>
</dbReference>
<feature type="repeat" description="ANK" evidence="3">
    <location>
        <begin position="25"/>
        <end position="57"/>
    </location>
</feature>
<dbReference type="SMART" id="SM00248">
    <property type="entry name" value="ANK"/>
    <property type="match status" value="3"/>
</dbReference>
<keyword evidence="1" id="KW-0677">Repeat</keyword>
<name>A0ABD2WRS8_9HYME</name>
<dbReference type="InterPro" id="IPR036770">
    <property type="entry name" value="Ankyrin_rpt-contain_sf"/>
</dbReference>
<feature type="region of interest" description="Disordered" evidence="4">
    <location>
        <begin position="595"/>
        <end position="619"/>
    </location>
</feature>
<feature type="repeat" description="ANK" evidence="3">
    <location>
        <begin position="98"/>
        <end position="130"/>
    </location>
</feature>
<dbReference type="Pfam" id="PF00023">
    <property type="entry name" value="Ank"/>
    <property type="match status" value="1"/>
</dbReference>
<evidence type="ECO:0000256" key="4">
    <source>
        <dbReference type="SAM" id="MobiDB-lite"/>
    </source>
</evidence>
<dbReference type="PROSITE" id="PS50297">
    <property type="entry name" value="ANK_REP_REGION"/>
    <property type="match status" value="2"/>
</dbReference>
<reference evidence="5 6" key="1">
    <citation type="journal article" date="2024" name="bioRxiv">
        <title>A reference genome for Trichogramma kaykai: A tiny desert-dwelling parasitoid wasp with competing sex-ratio distorters.</title>
        <authorList>
            <person name="Culotta J."/>
            <person name="Lindsey A.R."/>
        </authorList>
    </citation>
    <scope>NUCLEOTIDE SEQUENCE [LARGE SCALE GENOMIC DNA]</scope>
    <source>
        <strain evidence="5 6">KSX58</strain>
    </source>
</reference>
<accession>A0ABD2WRS8</accession>
<feature type="compositionally biased region" description="Basic and acidic residues" evidence="4">
    <location>
        <begin position="599"/>
        <end position="614"/>
    </location>
</feature>
<dbReference type="InterPro" id="IPR002110">
    <property type="entry name" value="Ankyrin_rpt"/>
</dbReference>
<evidence type="ECO:0000256" key="3">
    <source>
        <dbReference type="PROSITE-ProRule" id="PRU00023"/>
    </source>
</evidence>
<sequence length="681" mass="77007">MLGCTNVVEKFLQLGQDPNIRVPETGNSPLHLAVYGGHKATVELLLRNGANLNSANMDGSTPLHMICKKKRRFDLLENLFKISNDRNQPVQVDARDKLGRTPLQLAVANLLPHVVDVLLQHGADLSNFSFPDESYFAENVDSQLDDINFKLKLASGALATLEGLEKKGYELDQIRALTIMKFFAKYELFESADLDKRWYDNEKFARVAKNKTIRHELSLYDLFQLRPEEENKLLSYSDYFEFAQLDKLWPLPIGLKDTCLTHMCEIMSRRFFQRFALDPFWALSHQHPSIVNAQRKVRKLKRANEMAEASNVVAITITTKGAGQPHRPQARALQDLVKSSDVSKRSYAGKQTEKHPDDEQRLRARETSGKGKPTKPVSGKFSSPERGDSSSDTSEIELCEEILEVIGKRIHENRKLAPALHSQFAEAWKEIIEKGLPDEKSEEISKKYDMPKNCTFSDPPRLNPEIKAALGPQATSRDDRIAAKQKKINTCLANASKMITYIISENKDKENVILVDCINDLIMLLADLNRNESMIRKNIIMAKISPTLKETLSETKYGEFLFGEKLDEVLKSTKALDDNKIHTSSIVGRVIMASSGQEAEQRQQPESSEKESRLAESTISNETTLAADNVSVIAGRLRLFVHKWNSITKDKTVLSWLTGYRIRFDKNPVQKSDSGAMMKSR</sequence>
<dbReference type="SUPFAM" id="SSF48403">
    <property type="entry name" value="Ankyrin repeat"/>
    <property type="match status" value="1"/>
</dbReference>
<dbReference type="Gene3D" id="1.25.40.20">
    <property type="entry name" value="Ankyrin repeat-containing domain"/>
    <property type="match status" value="1"/>
</dbReference>
<dbReference type="PANTHER" id="PTHR46680">
    <property type="entry name" value="NF-KAPPA-B INHIBITOR ALPHA"/>
    <property type="match status" value="1"/>
</dbReference>
<feature type="region of interest" description="Disordered" evidence="4">
    <location>
        <begin position="319"/>
        <end position="394"/>
    </location>
</feature>
<feature type="compositionally biased region" description="Basic and acidic residues" evidence="4">
    <location>
        <begin position="351"/>
        <end position="369"/>
    </location>
</feature>
<protein>
    <submittedName>
        <fullName evidence="5">Uncharacterized protein</fullName>
    </submittedName>
</protein>
<dbReference type="Pfam" id="PF12796">
    <property type="entry name" value="Ank_2"/>
    <property type="match status" value="1"/>
</dbReference>
<dbReference type="InterPro" id="IPR051070">
    <property type="entry name" value="NF-kappa-B_inhibitor"/>
</dbReference>
<keyword evidence="2 3" id="KW-0040">ANK repeat</keyword>
<proteinExistence type="predicted"/>
<evidence type="ECO:0000313" key="5">
    <source>
        <dbReference type="EMBL" id="KAL3395600.1"/>
    </source>
</evidence>
<organism evidence="5 6">
    <name type="scientific">Trichogramma kaykai</name>
    <dbReference type="NCBI Taxonomy" id="54128"/>
    <lineage>
        <taxon>Eukaryota</taxon>
        <taxon>Metazoa</taxon>
        <taxon>Ecdysozoa</taxon>
        <taxon>Arthropoda</taxon>
        <taxon>Hexapoda</taxon>
        <taxon>Insecta</taxon>
        <taxon>Pterygota</taxon>
        <taxon>Neoptera</taxon>
        <taxon>Endopterygota</taxon>
        <taxon>Hymenoptera</taxon>
        <taxon>Apocrita</taxon>
        <taxon>Proctotrupomorpha</taxon>
        <taxon>Chalcidoidea</taxon>
        <taxon>Trichogrammatidae</taxon>
        <taxon>Trichogramma</taxon>
    </lineage>
</organism>
<evidence type="ECO:0000313" key="6">
    <source>
        <dbReference type="Proteomes" id="UP001627154"/>
    </source>
</evidence>
<dbReference type="PANTHER" id="PTHR46680:SF3">
    <property type="entry name" value="NF-KAPPA-B INHIBITOR CACTUS"/>
    <property type="match status" value="1"/>
</dbReference>
<comment type="caution">
    <text evidence="5">The sequence shown here is derived from an EMBL/GenBank/DDBJ whole genome shotgun (WGS) entry which is preliminary data.</text>
</comment>
<dbReference type="AlphaFoldDB" id="A0ABD2WRS8"/>